<evidence type="ECO:0000313" key="7">
    <source>
        <dbReference type="Proteomes" id="UP001232156"/>
    </source>
</evidence>
<dbReference type="PANTHER" id="PTHR33751">
    <property type="entry name" value="CBB3-TYPE CYTOCHROME C OXIDASE SUBUNIT FIXP"/>
    <property type="match status" value="1"/>
</dbReference>
<dbReference type="Proteomes" id="UP001232156">
    <property type="component" value="Unassembled WGS sequence"/>
</dbReference>
<keyword evidence="3 4" id="KW-0408">Iron</keyword>
<evidence type="ECO:0000313" key="6">
    <source>
        <dbReference type="EMBL" id="MDR4125496.1"/>
    </source>
</evidence>
<proteinExistence type="predicted"/>
<comment type="caution">
    <text evidence="6">The sequence shown here is derived from an EMBL/GenBank/DDBJ whole genome shotgun (WGS) entry which is preliminary data.</text>
</comment>
<dbReference type="InterPro" id="IPR024167">
    <property type="entry name" value="Cytochrome_c4-like"/>
</dbReference>
<dbReference type="InterPro" id="IPR050597">
    <property type="entry name" value="Cytochrome_c_Oxidase_Subunit"/>
</dbReference>
<name>A0ABU1D548_9BURK</name>
<evidence type="ECO:0000256" key="4">
    <source>
        <dbReference type="PROSITE-ProRule" id="PRU00433"/>
    </source>
</evidence>
<dbReference type="SUPFAM" id="SSF46626">
    <property type="entry name" value="Cytochrome c"/>
    <property type="match status" value="2"/>
</dbReference>
<dbReference type="PANTHER" id="PTHR33751:SF11">
    <property type="entry name" value="BLL4483 PROTEIN"/>
    <property type="match status" value="1"/>
</dbReference>
<dbReference type="EMBL" id="JAUZQE010000009">
    <property type="protein sequence ID" value="MDR4125496.1"/>
    <property type="molecule type" value="Genomic_DNA"/>
</dbReference>
<keyword evidence="1 4" id="KW-0349">Heme</keyword>
<organism evidence="6 7">
    <name type="scientific">Yanghanlia caeni</name>
    <dbReference type="NCBI Taxonomy" id="3064283"/>
    <lineage>
        <taxon>Bacteria</taxon>
        <taxon>Pseudomonadati</taxon>
        <taxon>Pseudomonadota</taxon>
        <taxon>Betaproteobacteria</taxon>
        <taxon>Burkholderiales</taxon>
        <taxon>Alcaligenaceae</taxon>
        <taxon>Yanghanlia</taxon>
    </lineage>
</organism>
<keyword evidence="7" id="KW-1185">Reference proteome</keyword>
<dbReference type="InterPro" id="IPR036909">
    <property type="entry name" value="Cyt_c-like_dom_sf"/>
</dbReference>
<reference evidence="6 7" key="1">
    <citation type="submission" date="2023-08" db="EMBL/GenBank/DDBJ databases">
        <title>Alcaligenaceae gen. nov., a novel taxon isolated from the sludge of Yixing Pesticide Factory.</title>
        <authorList>
            <person name="Ruan L."/>
        </authorList>
    </citation>
    <scope>NUCLEOTIDE SEQUENCE [LARGE SCALE GENOMIC DNA]</scope>
    <source>
        <strain evidence="6 7">LG-2</strain>
    </source>
</reference>
<dbReference type="Pfam" id="PF00034">
    <property type="entry name" value="Cytochrom_C"/>
    <property type="match status" value="2"/>
</dbReference>
<dbReference type="PIRSF" id="PIRSF000005">
    <property type="entry name" value="Cytochrome_c4"/>
    <property type="match status" value="1"/>
</dbReference>
<keyword evidence="2 4" id="KW-0479">Metal-binding</keyword>
<evidence type="ECO:0000256" key="2">
    <source>
        <dbReference type="ARBA" id="ARBA00022723"/>
    </source>
</evidence>
<dbReference type="Gene3D" id="1.10.760.10">
    <property type="entry name" value="Cytochrome c-like domain"/>
    <property type="match status" value="2"/>
</dbReference>
<gene>
    <name evidence="6" type="ORF">Q8947_05810</name>
</gene>
<evidence type="ECO:0000256" key="3">
    <source>
        <dbReference type="ARBA" id="ARBA00023004"/>
    </source>
</evidence>
<evidence type="ECO:0000256" key="1">
    <source>
        <dbReference type="ARBA" id="ARBA00022617"/>
    </source>
</evidence>
<accession>A0ABU1D548</accession>
<protein>
    <submittedName>
        <fullName evidence="6">C-type cytochrome</fullName>
    </submittedName>
</protein>
<feature type="domain" description="Cytochrome c" evidence="5">
    <location>
        <begin position="106"/>
        <end position="196"/>
    </location>
</feature>
<dbReference type="PROSITE" id="PS51007">
    <property type="entry name" value="CYTC"/>
    <property type="match status" value="2"/>
</dbReference>
<evidence type="ECO:0000259" key="5">
    <source>
        <dbReference type="PROSITE" id="PS51007"/>
    </source>
</evidence>
<sequence>MPWAVQAHTSEEVVPGTMAARVAACTHCHGADGQAGPDGFYPRIAGKPAGYLYAQLLHFRDGTRNYEPMRYLLQGLGNQYLFDIAQYFADLRLPHAPPARTTAPQALLEQGRSLAINGDTARGVPACAACHGNAFTGMQPHIPGLLGLSRDYLAAQLGAWRTGLRKATAPDCMAKVVEQLTPHDIAAVSAWLAAQPVPEPYVAAPANSFSLPIECGVTPLPGTRQP</sequence>
<feature type="domain" description="Cytochrome c" evidence="5">
    <location>
        <begin position="11"/>
        <end position="92"/>
    </location>
</feature>
<dbReference type="InterPro" id="IPR009056">
    <property type="entry name" value="Cyt_c-like_dom"/>
</dbReference>